<dbReference type="SUPFAM" id="SSF54631">
    <property type="entry name" value="CBS-domain pair"/>
    <property type="match status" value="1"/>
</dbReference>
<proteinExistence type="predicted"/>
<feature type="domain" description="CBS" evidence="3">
    <location>
        <begin position="95"/>
        <end position="148"/>
    </location>
</feature>
<dbReference type="InterPro" id="IPR046342">
    <property type="entry name" value="CBS_dom_sf"/>
</dbReference>
<dbReference type="PROSITE" id="PS51371">
    <property type="entry name" value="CBS"/>
    <property type="match status" value="1"/>
</dbReference>
<evidence type="ECO:0000313" key="4">
    <source>
        <dbReference type="EMBL" id="PZG10081.1"/>
    </source>
</evidence>
<organism evidence="4 5">
    <name type="scientific">Nonomuraea aridisoli</name>
    <dbReference type="NCBI Taxonomy" id="2070368"/>
    <lineage>
        <taxon>Bacteria</taxon>
        <taxon>Bacillati</taxon>
        <taxon>Actinomycetota</taxon>
        <taxon>Actinomycetes</taxon>
        <taxon>Streptosporangiales</taxon>
        <taxon>Streptosporangiaceae</taxon>
        <taxon>Nonomuraea</taxon>
    </lineage>
</organism>
<dbReference type="InterPro" id="IPR000644">
    <property type="entry name" value="CBS_dom"/>
</dbReference>
<dbReference type="PANTHER" id="PTHR43080:SF2">
    <property type="entry name" value="CBS DOMAIN-CONTAINING PROTEIN"/>
    <property type="match status" value="1"/>
</dbReference>
<dbReference type="SMART" id="SM00116">
    <property type="entry name" value="CBS"/>
    <property type="match status" value="2"/>
</dbReference>
<keyword evidence="5" id="KW-1185">Reference proteome</keyword>
<comment type="caution">
    <text evidence="4">The sequence shown here is derived from an EMBL/GenBank/DDBJ whole genome shotgun (WGS) entry which is preliminary data.</text>
</comment>
<evidence type="ECO:0000259" key="3">
    <source>
        <dbReference type="PROSITE" id="PS51371"/>
    </source>
</evidence>
<protein>
    <recommendedName>
        <fullName evidence="3">CBS domain-containing protein</fullName>
    </recommendedName>
</protein>
<keyword evidence="1 2" id="KW-0129">CBS domain</keyword>
<dbReference type="RefSeq" id="WP_111183585.1">
    <property type="nucleotide sequence ID" value="NZ_POUD01000233.1"/>
</dbReference>
<accession>A0A2W2DHY2</accession>
<gene>
    <name evidence="4" type="ORF">C1J01_36730</name>
</gene>
<reference evidence="4 5" key="1">
    <citation type="submission" date="2018-01" db="EMBL/GenBank/DDBJ databases">
        <title>Draft genome sequence of Nonomuraea sp. KC333.</title>
        <authorList>
            <person name="Sahin N."/>
            <person name="Saygin H."/>
            <person name="Ay H."/>
        </authorList>
    </citation>
    <scope>NUCLEOTIDE SEQUENCE [LARGE SCALE GENOMIC DNA]</scope>
    <source>
        <strain evidence="4 5">KC333</strain>
    </source>
</reference>
<evidence type="ECO:0000256" key="2">
    <source>
        <dbReference type="PROSITE-ProRule" id="PRU00703"/>
    </source>
</evidence>
<dbReference type="Gene3D" id="3.10.580.10">
    <property type="entry name" value="CBS-domain"/>
    <property type="match status" value="1"/>
</dbReference>
<sequence>MRARDLLADFPTVGLDSPVIDAARLLADQDLPGLIVVGDEGSPVTILPGTEVLRLAVPAYCQDDPALARVVDEAHADAFLHGLDGRTVREALPRQRRELPLTDPDATVLELAALMARTRSPLVAVVGDDRRLIGAVTLQALLDRLLTR</sequence>
<dbReference type="EMBL" id="POUD01000233">
    <property type="protein sequence ID" value="PZG10081.1"/>
    <property type="molecule type" value="Genomic_DNA"/>
</dbReference>
<dbReference type="Pfam" id="PF00571">
    <property type="entry name" value="CBS"/>
    <property type="match status" value="2"/>
</dbReference>
<evidence type="ECO:0000313" key="5">
    <source>
        <dbReference type="Proteomes" id="UP000249304"/>
    </source>
</evidence>
<dbReference type="AlphaFoldDB" id="A0A2W2DHY2"/>
<dbReference type="InterPro" id="IPR051257">
    <property type="entry name" value="Diverse_CBS-Domain"/>
</dbReference>
<dbReference type="CDD" id="cd17788">
    <property type="entry name" value="CBS_pair_bac"/>
    <property type="match status" value="1"/>
</dbReference>
<name>A0A2W2DHY2_9ACTN</name>
<evidence type="ECO:0000256" key="1">
    <source>
        <dbReference type="ARBA" id="ARBA00023122"/>
    </source>
</evidence>
<dbReference type="PANTHER" id="PTHR43080">
    <property type="entry name" value="CBS DOMAIN-CONTAINING PROTEIN CBSX3, MITOCHONDRIAL"/>
    <property type="match status" value="1"/>
</dbReference>
<dbReference type="Proteomes" id="UP000249304">
    <property type="component" value="Unassembled WGS sequence"/>
</dbReference>
<dbReference type="OrthoDB" id="3535009at2"/>